<protein>
    <submittedName>
        <fullName evidence="2">Uncharacterized protein</fullName>
    </submittedName>
</protein>
<feature type="region of interest" description="Disordered" evidence="1">
    <location>
        <begin position="30"/>
        <end position="51"/>
    </location>
</feature>
<proteinExistence type="predicted"/>
<dbReference type="EMBL" id="JBBHLL010001236">
    <property type="protein sequence ID" value="KAK7796357.1"/>
    <property type="molecule type" value="Genomic_DNA"/>
</dbReference>
<gene>
    <name evidence="2" type="ORF">U0070_001959</name>
</gene>
<sequence length="149" mass="16688">MRVSSNLPVPIPLPLSRGDWGARKDLVKECKPNGASQHPRSPRGGRPALNKWMGGRDKYLLPRASASEVEMDFWRIRNGESENSPAPMQRLSGNRMAGEWWHMTQTGGILAGAAVRWKERPRVDFLHGPIEPGGSFAYPRFEGCRTHLC</sequence>
<evidence type="ECO:0000313" key="2">
    <source>
        <dbReference type="EMBL" id="KAK7796357.1"/>
    </source>
</evidence>
<keyword evidence="3" id="KW-1185">Reference proteome</keyword>
<evidence type="ECO:0000256" key="1">
    <source>
        <dbReference type="SAM" id="MobiDB-lite"/>
    </source>
</evidence>
<dbReference type="Proteomes" id="UP001488838">
    <property type="component" value="Unassembled WGS sequence"/>
</dbReference>
<dbReference type="AlphaFoldDB" id="A0AAW0H1I3"/>
<evidence type="ECO:0000313" key="3">
    <source>
        <dbReference type="Proteomes" id="UP001488838"/>
    </source>
</evidence>
<reference evidence="2 3" key="1">
    <citation type="journal article" date="2023" name="bioRxiv">
        <title>Conserved and derived expression patterns and positive selection on dental genes reveal complex evolutionary context of ever-growing rodent molars.</title>
        <authorList>
            <person name="Calamari Z.T."/>
            <person name="Song A."/>
            <person name="Cohen E."/>
            <person name="Akter M."/>
            <person name="Roy R.D."/>
            <person name="Hallikas O."/>
            <person name="Christensen M.M."/>
            <person name="Li P."/>
            <person name="Marangoni P."/>
            <person name="Jernvall J."/>
            <person name="Klein O.D."/>
        </authorList>
    </citation>
    <scope>NUCLEOTIDE SEQUENCE [LARGE SCALE GENOMIC DNA]</scope>
    <source>
        <strain evidence="2">V071</strain>
    </source>
</reference>
<accession>A0AAW0H1I3</accession>
<organism evidence="2 3">
    <name type="scientific">Myodes glareolus</name>
    <name type="common">Bank vole</name>
    <name type="synonym">Clethrionomys glareolus</name>
    <dbReference type="NCBI Taxonomy" id="447135"/>
    <lineage>
        <taxon>Eukaryota</taxon>
        <taxon>Metazoa</taxon>
        <taxon>Chordata</taxon>
        <taxon>Craniata</taxon>
        <taxon>Vertebrata</taxon>
        <taxon>Euteleostomi</taxon>
        <taxon>Mammalia</taxon>
        <taxon>Eutheria</taxon>
        <taxon>Euarchontoglires</taxon>
        <taxon>Glires</taxon>
        <taxon>Rodentia</taxon>
        <taxon>Myomorpha</taxon>
        <taxon>Muroidea</taxon>
        <taxon>Cricetidae</taxon>
        <taxon>Arvicolinae</taxon>
        <taxon>Myodes</taxon>
    </lineage>
</organism>
<comment type="caution">
    <text evidence="2">The sequence shown here is derived from an EMBL/GenBank/DDBJ whole genome shotgun (WGS) entry which is preliminary data.</text>
</comment>
<name>A0AAW0H1I3_MYOGA</name>